<accession>A0ABU6SL66</accession>
<protein>
    <submittedName>
        <fullName evidence="1">Uncharacterized protein</fullName>
    </submittedName>
</protein>
<dbReference type="EMBL" id="JASCZI010060922">
    <property type="protein sequence ID" value="MED6136805.1"/>
    <property type="molecule type" value="Genomic_DNA"/>
</dbReference>
<keyword evidence="2" id="KW-1185">Reference proteome</keyword>
<name>A0ABU6SL66_9FABA</name>
<dbReference type="Proteomes" id="UP001341840">
    <property type="component" value="Unassembled WGS sequence"/>
</dbReference>
<organism evidence="1 2">
    <name type="scientific">Stylosanthes scabra</name>
    <dbReference type="NCBI Taxonomy" id="79078"/>
    <lineage>
        <taxon>Eukaryota</taxon>
        <taxon>Viridiplantae</taxon>
        <taxon>Streptophyta</taxon>
        <taxon>Embryophyta</taxon>
        <taxon>Tracheophyta</taxon>
        <taxon>Spermatophyta</taxon>
        <taxon>Magnoliopsida</taxon>
        <taxon>eudicotyledons</taxon>
        <taxon>Gunneridae</taxon>
        <taxon>Pentapetalae</taxon>
        <taxon>rosids</taxon>
        <taxon>fabids</taxon>
        <taxon>Fabales</taxon>
        <taxon>Fabaceae</taxon>
        <taxon>Papilionoideae</taxon>
        <taxon>50 kb inversion clade</taxon>
        <taxon>dalbergioids sensu lato</taxon>
        <taxon>Dalbergieae</taxon>
        <taxon>Pterocarpus clade</taxon>
        <taxon>Stylosanthes</taxon>
    </lineage>
</organism>
<evidence type="ECO:0000313" key="2">
    <source>
        <dbReference type="Proteomes" id="UP001341840"/>
    </source>
</evidence>
<evidence type="ECO:0000313" key="1">
    <source>
        <dbReference type="EMBL" id="MED6136805.1"/>
    </source>
</evidence>
<sequence length="132" mass="14068">MKGDGGHGATKKMNLRQRWKCDGDDNRELRARLSAPPHSHCRSATVLASSIVILAQGRRRSRNHRRPLHSIVAPSSALASHIQASSPAASSSSTSSMFACCATFPPQALPVPSVYSTKVPPWSSSAYTSSPS</sequence>
<proteinExistence type="predicted"/>
<reference evidence="1 2" key="1">
    <citation type="journal article" date="2023" name="Plants (Basel)">
        <title>Bridging the Gap: Combining Genomics and Transcriptomics Approaches to Understand Stylosanthes scabra, an Orphan Legume from the Brazilian Caatinga.</title>
        <authorList>
            <person name="Ferreira-Neto J.R.C."/>
            <person name="da Silva M.D."/>
            <person name="Binneck E."/>
            <person name="de Melo N.F."/>
            <person name="da Silva R.H."/>
            <person name="de Melo A.L.T.M."/>
            <person name="Pandolfi V."/>
            <person name="Bustamante F.O."/>
            <person name="Brasileiro-Vidal A.C."/>
            <person name="Benko-Iseppon A.M."/>
        </authorList>
    </citation>
    <scope>NUCLEOTIDE SEQUENCE [LARGE SCALE GENOMIC DNA]</scope>
    <source>
        <tissue evidence="1">Leaves</tissue>
    </source>
</reference>
<comment type="caution">
    <text evidence="1">The sequence shown here is derived from an EMBL/GenBank/DDBJ whole genome shotgun (WGS) entry which is preliminary data.</text>
</comment>
<gene>
    <name evidence="1" type="ORF">PIB30_059226</name>
</gene>